<dbReference type="PANTHER" id="PTHR42808:SF3">
    <property type="entry name" value="HYDROXYSTEROID DEHYDROGENASE-LIKE PROTEIN 2"/>
    <property type="match status" value="1"/>
</dbReference>
<keyword evidence="5" id="KW-0560">Oxidoreductase</keyword>
<accession>A0ABD1E2X1</accession>
<organism evidence="10 11">
    <name type="scientific">Hypothenemus hampei</name>
    <name type="common">Coffee berry borer</name>
    <dbReference type="NCBI Taxonomy" id="57062"/>
    <lineage>
        <taxon>Eukaryota</taxon>
        <taxon>Metazoa</taxon>
        <taxon>Ecdysozoa</taxon>
        <taxon>Arthropoda</taxon>
        <taxon>Hexapoda</taxon>
        <taxon>Insecta</taxon>
        <taxon>Pterygota</taxon>
        <taxon>Neoptera</taxon>
        <taxon>Endopterygota</taxon>
        <taxon>Coleoptera</taxon>
        <taxon>Polyphaga</taxon>
        <taxon>Cucujiformia</taxon>
        <taxon>Curculionidae</taxon>
        <taxon>Scolytinae</taxon>
        <taxon>Hypothenemus</taxon>
    </lineage>
</organism>
<reference evidence="10 11" key="1">
    <citation type="submission" date="2024-05" db="EMBL/GenBank/DDBJ databases">
        <title>Genetic variation in Jamaican populations of the coffee berry borer (Hypothenemus hampei).</title>
        <authorList>
            <person name="Errbii M."/>
            <person name="Myrie A."/>
        </authorList>
    </citation>
    <scope>NUCLEOTIDE SEQUENCE [LARGE SCALE GENOMIC DNA]</scope>
    <source>
        <strain evidence="10">JA-Hopewell-2020-01-JO</strain>
        <tissue evidence="10">Whole body</tissue>
    </source>
</reference>
<dbReference type="AlphaFoldDB" id="A0ABD1E2X1"/>
<keyword evidence="4" id="KW-0521">NADP</keyword>
<dbReference type="PANTHER" id="PTHR42808">
    <property type="entry name" value="HYDROXYSTEROID DEHYDROGENASE-LIKE PROTEIN 2"/>
    <property type="match status" value="1"/>
</dbReference>
<evidence type="ECO:0000313" key="10">
    <source>
        <dbReference type="EMBL" id="KAL1488925.1"/>
    </source>
</evidence>
<dbReference type="Gene3D" id="3.30.1050.10">
    <property type="entry name" value="SCP2 sterol-binding domain"/>
    <property type="match status" value="1"/>
</dbReference>
<keyword evidence="6" id="KW-0496">Mitochondrion</keyword>
<keyword evidence="7" id="KW-0576">Peroxisome</keyword>
<evidence type="ECO:0000256" key="7">
    <source>
        <dbReference type="ARBA" id="ARBA00023140"/>
    </source>
</evidence>
<dbReference type="SUPFAM" id="SSF51735">
    <property type="entry name" value="NAD(P)-binding Rossmann-fold domains"/>
    <property type="match status" value="1"/>
</dbReference>
<evidence type="ECO:0000256" key="4">
    <source>
        <dbReference type="ARBA" id="ARBA00022857"/>
    </source>
</evidence>
<dbReference type="InterPro" id="IPR036527">
    <property type="entry name" value="SCP2_sterol-bd_dom_sf"/>
</dbReference>
<gene>
    <name evidence="10" type="ORF">ABEB36_014712</name>
</gene>
<feature type="domain" description="SCP2" evidence="9">
    <location>
        <begin position="315"/>
        <end position="407"/>
    </location>
</feature>
<dbReference type="Pfam" id="PF00106">
    <property type="entry name" value="adh_short"/>
    <property type="match status" value="1"/>
</dbReference>
<comment type="similarity">
    <text evidence="3">Belongs to the short-chain dehydrogenases/reductases (SDR) family.</text>
</comment>
<dbReference type="FunFam" id="3.40.50.720:FF:000301">
    <property type="entry name" value="Hydroxysteroid dehydrogenase like 2"/>
    <property type="match status" value="1"/>
</dbReference>
<evidence type="ECO:0000313" key="11">
    <source>
        <dbReference type="Proteomes" id="UP001566132"/>
    </source>
</evidence>
<dbReference type="InterPro" id="IPR051935">
    <property type="entry name" value="HSDL2"/>
</dbReference>
<keyword evidence="11" id="KW-1185">Reference proteome</keyword>
<dbReference type="GO" id="GO:0005777">
    <property type="term" value="C:peroxisome"/>
    <property type="evidence" value="ECO:0007669"/>
    <property type="project" value="UniProtKB-SubCell"/>
</dbReference>
<evidence type="ECO:0000256" key="2">
    <source>
        <dbReference type="ARBA" id="ARBA00004275"/>
    </source>
</evidence>
<dbReference type="Gene3D" id="3.40.50.720">
    <property type="entry name" value="NAD(P)-binding Rossmann-like Domain"/>
    <property type="match status" value="1"/>
</dbReference>
<dbReference type="SUPFAM" id="SSF55718">
    <property type="entry name" value="SCP-like"/>
    <property type="match status" value="1"/>
</dbReference>
<evidence type="ECO:0000256" key="1">
    <source>
        <dbReference type="ARBA" id="ARBA00004173"/>
    </source>
</evidence>
<dbReference type="EMBL" id="JBDJPC010000013">
    <property type="protein sequence ID" value="KAL1488925.1"/>
    <property type="molecule type" value="Genomic_DNA"/>
</dbReference>
<evidence type="ECO:0000256" key="6">
    <source>
        <dbReference type="ARBA" id="ARBA00023128"/>
    </source>
</evidence>
<evidence type="ECO:0000256" key="5">
    <source>
        <dbReference type="ARBA" id="ARBA00023002"/>
    </source>
</evidence>
<evidence type="ECO:0000256" key="8">
    <source>
        <dbReference type="ARBA" id="ARBA00040243"/>
    </source>
</evidence>
<comment type="caution">
    <text evidence="10">The sequence shown here is derived from an EMBL/GenBank/DDBJ whole genome shotgun (WGS) entry which is preliminary data.</text>
</comment>
<dbReference type="InterPro" id="IPR003033">
    <property type="entry name" value="SCP2_sterol-bd_dom"/>
</dbReference>
<dbReference type="Proteomes" id="UP001566132">
    <property type="component" value="Unassembled WGS sequence"/>
</dbReference>
<dbReference type="Pfam" id="PF02036">
    <property type="entry name" value="SCP2"/>
    <property type="match status" value="1"/>
</dbReference>
<sequence length="414" mass="44546">MINTGKLAGQTLFITGASRGIGKAIALKAARDGANIVIAAKTATPHSKLPGTIYTAAEEVEKEGGKSLACVVDIRDETQVKKAIEEAVKKFGGIDILVNNASAISLTGTAETDMKKYDLMHNINTRGTFLVSKECLPYLKKSKNPHILNLSPPLNMQPHWFQNHVAYTIAKYGMSMCVLGMHEEFKSFGIAVNALWPKTAIHTAAMEMLGGKEVASKCRKPDICADAAYAILIKDSKANTGNFFIDEDVLKNEGITDLVQYACDPAYASDLTPDFFVDAEFPAGALKNFSEKTKSPPKEAEPVGEVGKLFKAIESNLSPETVSKTQAVFAFVVTGDEAGKWFIDLKTGSGSCGQGEPPVAADATLTMDSKNFFNLFAGKVKPATAYMTGKLKIKGNLQQAMKLEKLMSSLKSKL</sequence>
<name>A0ABD1E2X1_HYPHA</name>
<evidence type="ECO:0000256" key="3">
    <source>
        <dbReference type="ARBA" id="ARBA00006484"/>
    </source>
</evidence>
<dbReference type="GO" id="GO:0005739">
    <property type="term" value="C:mitochondrion"/>
    <property type="evidence" value="ECO:0007669"/>
    <property type="project" value="UniProtKB-SubCell"/>
</dbReference>
<comment type="subcellular location">
    <subcellularLocation>
        <location evidence="1">Mitochondrion</location>
    </subcellularLocation>
    <subcellularLocation>
        <location evidence="2">Peroxisome</location>
    </subcellularLocation>
</comment>
<dbReference type="PRINTS" id="PR00081">
    <property type="entry name" value="GDHRDH"/>
</dbReference>
<dbReference type="InterPro" id="IPR002347">
    <property type="entry name" value="SDR_fam"/>
</dbReference>
<dbReference type="CDD" id="cd09762">
    <property type="entry name" value="HSDL2_SDR_c"/>
    <property type="match status" value="1"/>
</dbReference>
<dbReference type="NCBIfam" id="NF006133">
    <property type="entry name" value="PRK08278.1"/>
    <property type="match status" value="1"/>
</dbReference>
<evidence type="ECO:0000259" key="9">
    <source>
        <dbReference type="Pfam" id="PF02036"/>
    </source>
</evidence>
<protein>
    <recommendedName>
        <fullName evidence="8">Hydroxysteroid dehydrogenase-like protein 2</fullName>
    </recommendedName>
</protein>
<dbReference type="InterPro" id="IPR036291">
    <property type="entry name" value="NAD(P)-bd_dom_sf"/>
</dbReference>
<dbReference type="GO" id="GO:0016491">
    <property type="term" value="F:oxidoreductase activity"/>
    <property type="evidence" value="ECO:0007669"/>
    <property type="project" value="UniProtKB-KW"/>
</dbReference>
<proteinExistence type="inferred from homology"/>